<dbReference type="AlphaFoldDB" id="A0A517L4U0"/>
<protein>
    <submittedName>
        <fullName evidence="1">Uncharacterized protein</fullName>
    </submittedName>
</protein>
<proteinExistence type="predicted"/>
<gene>
    <name evidence="1" type="ORF">FKW77_001105</name>
</gene>
<sequence length="175" mass="19808">MVVPTGFTAKSSVRQHHRNMLQFNPALAWSMSRPVSTTYGRLDPGSESHKRWRSKLKSLLTGKSKQKKRMSLEDENKLLSPASSTSSLSSFAIVGIKEAVQRDGPLFARPCVSSWSLRVQINGNALEESSPASLDNRIQREIMKASWKREVWDSWEAEIESRAENSGDYELIRAW</sequence>
<keyword evidence="2" id="KW-1185">Reference proteome</keyword>
<dbReference type="EMBL" id="CP042189">
    <property type="protein sequence ID" value="QDS70662.1"/>
    <property type="molecule type" value="Genomic_DNA"/>
</dbReference>
<organism evidence="1 2">
    <name type="scientific">Venturia effusa</name>
    <dbReference type="NCBI Taxonomy" id="50376"/>
    <lineage>
        <taxon>Eukaryota</taxon>
        <taxon>Fungi</taxon>
        <taxon>Dikarya</taxon>
        <taxon>Ascomycota</taxon>
        <taxon>Pezizomycotina</taxon>
        <taxon>Dothideomycetes</taxon>
        <taxon>Pleosporomycetidae</taxon>
        <taxon>Venturiales</taxon>
        <taxon>Venturiaceae</taxon>
        <taxon>Venturia</taxon>
    </lineage>
</organism>
<evidence type="ECO:0000313" key="2">
    <source>
        <dbReference type="Proteomes" id="UP000316270"/>
    </source>
</evidence>
<reference evidence="1 2" key="1">
    <citation type="submission" date="2019-07" db="EMBL/GenBank/DDBJ databases">
        <title>Finished genome of Venturia effusa.</title>
        <authorList>
            <person name="Young C.A."/>
            <person name="Cox M.P."/>
            <person name="Ganley A.R.D."/>
            <person name="David W.J."/>
        </authorList>
    </citation>
    <scope>NUCLEOTIDE SEQUENCE [LARGE SCALE GENOMIC DNA]</scope>
    <source>
        <strain evidence="2">albino</strain>
    </source>
</reference>
<name>A0A517L4U0_9PEZI</name>
<evidence type="ECO:0000313" key="1">
    <source>
        <dbReference type="EMBL" id="QDS70662.1"/>
    </source>
</evidence>
<accession>A0A517L4U0</accession>
<dbReference type="Proteomes" id="UP000316270">
    <property type="component" value="Chromosome 5"/>
</dbReference>